<proteinExistence type="predicted"/>
<dbReference type="CDD" id="cd00211">
    <property type="entry name" value="PTS_IIA_fru"/>
    <property type="match status" value="1"/>
</dbReference>
<dbReference type="GO" id="GO:0030295">
    <property type="term" value="F:protein kinase activator activity"/>
    <property type="evidence" value="ECO:0007669"/>
    <property type="project" value="TreeGrafter"/>
</dbReference>
<gene>
    <name evidence="7" type="ORF">HCA69_08270</name>
</gene>
<feature type="domain" description="PTS EIIA type-2" evidence="6">
    <location>
        <begin position="1"/>
        <end position="146"/>
    </location>
</feature>
<dbReference type="GO" id="GO:0016020">
    <property type="term" value="C:membrane"/>
    <property type="evidence" value="ECO:0007669"/>
    <property type="project" value="InterPro"/>
</dbReference>
<evidence type="ECO:0000313" key="8">
    <source>
        <dbReference type="Proteomes" id="UP000535908"/>
    </source>
</evidence>
<evidence type="ECO:0000313" key="7">
    <source>
        <dbReference type="EMBL" id="MBC1936358.1"/>
    </source>
</evidence>
<reference evidence="7 8" key="1">
    <citation type="submission" date="2020-03" db="EMBL/GenBank/DDBJ databases">
        <title>Soil Listeria distribution.</title>
        <authorList>
            <person name="Liao J."/>
            <person name="Wiedmann M."/>
        </authorList>
    </citation>
    <scope>NUCLEOTIDE SEQUENCE [LARGE SCALE GENOMIC DNA]</scope>
    <source>
        <strain evidence="7 8">FSL L7-0741</strain>
    </source>
</reference>
<dbReference type="GO" id="GO:0008982">
    <property type="term" value="F:protein-N(PI)-phosphohistidine-sugar phosphotransferase activity"/>
    <property type="evidence" value="ECO:0007669"/>
    <property type="project" value="InterPro"/>
</dbReference>
<dbReference type="GO" id="GO:0009401">
    <property type="term" value="P:phosphoenolpyruvate-dependent sugar phosphotransferase system"/>
    <property type="evidence" value="ECO:0007669"/>
    <property type="project" value="UniProtKB-KW"/>
</dbReference>
<dbReference type="InterPro" id="IPR002178">
    <property type="entry name" value="PTS_EIIA_type-2_dom"/>
</dbReference>
<dbReference type="InterPro" id="IPR051541">
    <property type="entry name" value="PTS_SugarTrans_NitroReg"/>
</dbReference>
<evidence type="ECO:0000256" key="5">
    <source>
        <dbReference type="ARBA" id="ARBA00022683"/>
    </source>
</evidence>
<dbReference type="InterPro" id="IPR016152">
    <property type="entry name" value="PTrfase/Anion_transptr"/>
</dbReference>
<dbReference type="AlphaFoldDB" id="A0A7X0Y3T2"/>
<dbReference type="PANTHER" id="PTHR47738">
    <property type="entry name" value="PTS SYSTEM FRUCTOSE-LIKE EIIA COMPONENT-RELATED"/>
    <property type="match status" value="1"/>
</dbReference>
<dbReference type="Pfam" id="PF00359">
    <property type="entry name" value="PTS_EIIA_2"/>
    <property type="match status" value="1"/>
</dbReference>
<evidence type="ECO:0000256" key="4">
    <source>
        <dbReference type="ARBA" id="ARBA00022679"/>
    </source>
</evidence>
<dbReference type="InterPro" id="IPR004715">
    <property type="entry name" value="PTS_IIA_fruc"/>
</dbReference>
<dbReference type="RefSeq" id="WP_185409478.1">
    <property type="nucleotide sequence ID" value="NZ_JAARRE010000003.1"/>
</dbReference>
<name>A0A7X0Y3T2_9LIST</name>
<dbReference type="Gene3D" id="3.40.930.10">
    <property type="entry name" value="Mannitol-specific EII, Chain A"/>
    <property type="match status" value="1"/>
</dbReference>
<sequence>MIISEEQLFLNQQLDTKKEVLTFITEKAAEMGITNNQTQLNEDLWAREKEYATAVQPLIAIPHAKTTAITEAKLLFIRLVTPIDWGSVEGFQVQAIFSILVPAGEASQQHLKILSGVAVSLLEDTFQKQILTIKTEYELMEYLKETLEGELI</sequence>
<dbReference type="PANTHER" id="PTHR47738:SF1">
    <property type="entry name" value="NITROGEN REGULATORY PROTEIN"/>
    <property type="match status" value="1"/>
</dbReference>
<protein>
    <submittedName>
        <fullName evidence="7">PTS sugar transporter subunit IIA</fullName>
    </submittedName>
</protein>
<evidence type="ECO:0000256" key="1">
    <source>
        <dbReference type="ARBA" id="ARBA00022448"/>
    </source>
</evidence>
<dbReference type="EMBL" id="JAARWN010000006">
    <property type="protein sequence ID" value="MBC1936358.1"/>
    <property type="molecule type" value="Genomic_DNA"/>
</dbReference>
<organism evidence="7 8">
    <name type="scientific">Listeria grandensis</name>
    <dbReference type="NCBI Taxonomy" id="1494963"/>
    <lineage>
        <taxon>Bacteria</taxon>
        <taxon>Bacillati</taxon>
        <taxon>Bacillota</taxon>
        <taxon>Bacilli</taxon>
        <taxon>Bacillales</taxon>
        <taxon>Listeriaceae</taxon>
        <taxon>Listeria</taxon>
    </lineage>
</organism>
<dbReference type="SUPFAM" id="SSF55804">
    <property type="entry name" value="Phoshotransferase/anion transport protein"/>
    <property type="match status" value="1"/>
</dbReference>
<keyword evidence="5" id="KW-0598">Phosphotransferase system</keyword>
<comment type="caution">
    <text evidence="7">The sequence shown here is derived from an EMBL/GenBank/DDBJ whole genome shotgun (WGS) entry which is preliminary data.</text>
</comment>
<evidence type="ECO:0000256" key="3">
    <source>
        <dbReference type="ARBA" id="ARBA00022597"/>
    </source>
</evidence>
<keyword evidence="2" id="KW-0597">Phosphoprotein</keyword>
<keyword evidence="3 7" id="KW-0762">Sugar transport</keyword>
<keyword evidence="1" id="KW-0813">Transport</keyword>
<keyword evidence="4" id="KW-0808">Transferase</keyword>
<dbReference type="PROSITE" id="PS51094">
    <property type="entry name" value="PTS_EIIA_TYPE_2"/>
    <property type="match status" value="1"/>
</dbReference>
<evidence type="ECO:0000256" key="2">
    <source>
        <dbReference type="ARBA" id="ARBA00022553"/>
    </source>
</evidence>
<dbReference type="NCBIfam" id="TIGR00848">
    <property type="entry name" value="fruA"/>
    <property type="match status" value="1"/>
</dbReference>
<accession>A0A7X0Y3T2</accession>
<evidence type="ECO:0000259" key="6">
    <source>
        <dbReference type="PROSITE" id="PS51094"/>
    </source>
</evidence>
<dbReference type="Proteomes" id="UP000535908">
    <property type="component" value="Unassembled WGS sequence"/>
</dbReference>